<feature type="region of interest" description="Disordered" evidence="1">
    <location>
        <begin position="1"/>
        <end position="40"/>
    </location>
</feature>
<gene>
    <name evidence="2" type="ORF">BEMITA_LOCUS6573</name>
</gene>
<dbReference type="Proteomes" id="UP001152759">
    <property type="component" value="Chromosome 3"/>
</dbReference>
<reference evidence="2" key="1">
    <citation type="submission" date="2021-12" db="EMBL/GenBank/DDBJ databases">
        <authorList>
            <person name="King R."/>
        </authorList>
    </citation>
    <scope>NUCLEOTIDE SEQUENCE</scope>
</reference>
<feature type="region of interest" description="Disordered" evidence="1">
    <location>
        <begin position="164"/>
        <end position="218"/>
    </location>
</feature>
<sequence length="455" mass="50087">MEQEPRPTTSGIPPRCPEKPSGSTSTASNAEASVSTSAAPKSPIPLQIVEILAALPLESDSGPDKHPAIVAREKASVNSKKQAEKMVNQTNKKLGAFQVGDCVMRFLPEFDRGGGDAANMVGVVLKIKDDKYQLRVQLDHIAEQSNLYYDQEKSKARKEYVKKRNLGNGEATAGTARNENVNQEVRSSSATLQQPLRGDTVNEPLPPKNSSQAQPTGGIVERVEPKRHTVAATSSLAVIVDVNLNENGFISSELVLQEPDNSMGTNIVQQQFDNSTGAETVRRKCDYNSVWAILRDMHHKENQPPSNRILQELNDTPTSIELVRQNSNTNPKRKILREVQLNQSQPAGSKILPKPPNTLTTINLEPQLSNNDLVRNFIQQRISQKSFKCIDQKCAERLIPPLGDRLIFLKALQALKSESANSNANSASAILEALYVYFEVINAPGKRVKRIEDSM</sequence>
<organism evidence="2 3">
    <name type="scientific">Bemisia tabaci</name>
    <name type="common">Sweetpotato whitefly</name>
    <name type="synonym">Aleurodes tabaci</name>
    <dbReference type="NCBI Taxonomy" id="7038"/>
    <lineage>
        <taxon>Eukaryota</taxon>
        <taxon>Metazoa</taxon>
        <taxon>Ecdysozoa</taxon>
        <taxon>Arthropoda</taxon>
        <taxon>Hexapoda</taxon>
        <taxon>Insecta</taxon>
        <taxon>Pterygota</taxon>
        <taxon>Neoptera</taxon>
        <taxon>Paraneoptera</taxon>
        <taxon>Hemiptera</taxon>
        <taxon>Sternorrhyncha</taxon>
        <taxon>Aleyrodoidea</taxon>
        <taxon>Aleyrodidae</taxon>
        <taxon>Aleyrodinae</taxon>
        <taxon>Bemisia</taxon>
    </lineage>
</organism>
<feature type="compositionally biased region" description="Polar residues" evidence="1">
    <location>
        <begin position="1"/>
        <end position="11"/>
    </location>
</feature>
<accession>A0A9P0F320</accession>
<feature type="compositionally biased region" description="Polar residues" evidence="1">
    <location>
        <begin position="21"/>
        <end position="39"/>
    </location>
</feature>
<feature type="compositionally biased region" description="Polar residues" evidence="1">
    <location>
        <begin position="175"/>
        <end position="194"/>
    </location>
</feature>
<proteinExistence type="predicted"/>
<evidence type="ECO:0000313" key="3">
    <source>
        <dbReference type="Proteomes" id="UP001152759"/>
    </source>
</evidence>
<keyword evidence="3" id="KW-1185">Reference proteome</keyword>
<dbReference type="EMBL" id="OU963864">
    <property type="protein sequence ID" value="CAH0387570.1"/>
    <property type="molecule type" value="Genomic_DNA"/>
</dbReference>
<protein>
    <submittedName>
        <fullName evidence="2">Uncharacterized protein</fullName>
    </submittedName>
</protein>
<evidence type="ECO:0000313" key="2">
    <source>
        <dbReference type="EMBL" id="CAH0387570.1"/>
    </source>
</evidence>
<dbReference type="AlphaFoldDB" id="A0A9P0F320"/>
<name>A0A9P0F320_BEMTA</name>
<evidence type="ECO:0000256" key="1">
    <source>
        <dbReference type="SAM" id="MobiDB-lite"/>
    </source>
</evidence>